<evidence type="ECO:0000256" key="1">
    <source>
        <dbReference type="ARBA" id="ARBA00005256"/>
    </source>
</evidence>
<dbReference type="GO" id="GO:0070682">
    <property type="term" value="P:proteasome regulatory particle assembly"/>
    <property type="evidence" value="ECO:0007669"/>
    <property type="project" value="InterPro"/>
</dbReference>
<evidence type="ECO:0000313" key="8">
    <source>
        <dbReference type="Proteomes" id="UP000193922"/>
    </source>
</evidence>
<dbReference type="STRING" id="61395.A0A1Y1WAP3"/>
<reference evidence="7 8" key="1">
    <citation type="submission" date="2016-07" db="EMBL/GenBank/DDBJ databases">
        <title>Pervasive Adenine N6-methylation of Active Genes in Fungi.</title>
        <authorList>
            <consortium name="DOE Joint Genome Institute"/>
            <person name="Mondo S.J."/>
            <person name="Dannebaum R.O."/>
            <person name="Kuo R.C."/>
            <person name="Labutti K."/>
            <person name="Haridas S."/>
            <person name="Kuo A."/>
            <person name="Salamov A."/>
            <person name="Ahrendt S.R."/>
            <person name="Lipzen A."/>
            <person name="Sullivan W."/>
            <person name="Andreopoulos W.B."/>
            <person name="Clum A."/>
            <person name="Lindquist E."/>
            <person name="Daum C."/>
            <person name="Ramamoorthy G.K."/>
            <person name="Gryganskyi A."/>
            <person name="Culley D."/>
            <person name="Magnuson J.K."/>
            <person name="James T.Y."/>
            <person name="O'Malley M.A."/>
            <person name="Stajich J.E."/>
            <person name="Spatafora J.W."/>
            <person name="Visel A."/>
            <person name="Grigoriev I.V."/>
        </authorList>
    </citation>
    <scope>NUCLEOTIDE SEQUENCE [LARGE SCALE GENOMIC DNA]</scope>
    <source>
        <strain evidence="7 8">ATCC 12442</strain>
    </source>
</reference>
<dbReference type="RefSeq" id="XP_040743862.1">
    <property type="nucleotide sequence ID" value="XM_040883592.1"/>
</dbReference>
<organism evidence="7 8">
    <name type="scientific">Linderina pennispora</name>
    <dbReference type="NCBI Taxonomy" id="61395"/>
    <lineage>
        <taxon>Eukaryota</taxon>
        <taxon>Fungi</taxon>
        <taxon>Fungi incertae sedis</taxon>
        <taxon>Zoopagomycota</taxon>
        <taxon>Kickxellomycotina</taxon>
        <taxon>Kickxellomycetes</taxon>
        <taxon>Kickxellales</taxon>
        <taxon>Kickxellaceae</taxon>
        <taxon>Linderina</taxon>
    </lineage>
</organism>
<sequence>MTTPLQHTQELLKQKDALESELRDLELQLRTHGVTRTEALVDTDGFPRADIDVTSIRQIRTSLIYKQNDLKALMAEIEASLLVLHQNTRSEPSESADPPRRRAFARVNTIAPNSPAADAGLKVGDAIISFGSANALNHERLQRLARICSESEGLEVGVQVERVVDGRPTVVNLMLTPRRGWGGAGLLGCHVVPI</sequence>
<dbReference type="Gene3D" id="6.10.140.1710">
    <property type="match status" value="1"/>
</dbReference>
<dbReference type="SUPFAM" id="SSF50156">
    <property type="entry name" value="PDZ domain-like"/>
    <property type="match status" value="1"/>
</dbReference>
<keyword evidence="4" id="KW-0175">Coiled coil</keyword>
<dbReference type="Gene3D" id="2.30.42.10">
    <property type="match status" value="1"/>
</dbReference>
<feature type="domain" description="PDZ" evidence="5">
    <location>
        <begin position="107"/>
        <end position="156"/>
    </location>
</feature>
<protein>
    <recommendedName>
        <fullName evidence="3">Probable 26S proteasome regulatory subunit p27</fullName>
    </recommendedName>
</protein>
<dbReference type="InterPro" id="IPR035269">
    <property type="entry name" value="PSMD9"/>
</dbReference>
<evidence type="ECO:0000256" key="3">
    <source>
        <dbReference type="ARBA" id="ARBA00068021"/>
    </source>
</evidence>
<dbReference type="InterPro" id="IPR040815">
    <property type="entry name" value="Nas2_N"/>
</dbReference>
<dbReference type="GeneID" id="63800240"/>
<dbReference type="FunFam" id="2.30.42.10:FF:000107">
    <property type="entry name" value="26S proteasome non-ATPase regulatory subunit 9"/>
    <property type="match status" value="1"/>
</dbReference>
<dbReference type="OrthoDB" id="72325at2759"/>
<evidence type="ECO:0000256" key="4">
    <source>
        <dbReference type="SAM" id="Coils"/>
    </source>
</evidence>
<evidence type="ECO:0000259" key="6">
    <source>
        <dbReference type="Pfam" id="PF18265"/>
    </source>
</evidence>
<comment type="caution">
    <text evidence="7">The sequence shown here is derived from an EMBL/GenBank/DDBJ whole genome shotgun (WGS) entry which is preliminary data.</text>
</comment>
<dbReference type="GO" id="GO:0005634">
    <property type="term" value="C:nucleus"/>
    <property type="evidence" value="ECO:0007669"/>
    <property type="project" value="TreeGrafter"/>
</dbReference>
<evidence type="ECO:0000259" key="5">
    <source>
        <dbReference type="Pfam" id="PF17820"/>
    </source>
</evidence>
<feature type="coiled-coil region" evidence="4">
    <location>
        <begin position="8"/>
        <end position="35"/>
    </location>
</feature>
<keyword evidence="2" id="KW-0143">Chaperone</keyword>
<accession>A0A1Y1WAP3</accession>
<dbReference type="GO" id="GO:0005737">
    <property type="term" value="C:cytoplasm"/>
    <property type="evidence" value="ECO:0007669"/>
    <property type="project" value="TreeGrafter"/>
</dbReference>
<evidence type="ECO:0000256" key="2">
    <source>
        <dbReference type="ARBA" id="ARBA00023186"/>
    </source>
</evidence>
<gene>
    <name evidence="7" type="ORF">DL89DRAFT_154124</name>
</gene>
<feature type="domain" description="Nas2 N-terminal" evidence="6">
    <location>
        <begin position="9"/>
        <end position="86"/>
    </location>
</feature>
<evidence type="ECO:0000313" key="7">
    <source>
        <dbReference type="EMBL" id="ORX70224.1"/>
    </source>
</evidence>
<dbReference type="PANTHER" id="PTHR12651">
    <property type="entry name" value="26S PROTEASOME NON-ATPASE REGULATORY SUBUNIT 9"/>
    <property type="match status" value="1"/>
</dbReference>
<dbReference type="AlphaFoldDB" id="A0A1Y1WAP3"/>
<proteinExistence type="inferred from homology"/>
<name>A0A1Y1WAP3_9FUNG</name>
<dbReference type="Pfam" id="PF18265">
    <property type="entry name" value="Nas2_N"/>
    <property type="match status" value="1"/>
</dbReference>
<keyword evidence="8" id="KW-1185">Reference proteome</keyword>
<dbReference type="EMBL" id="MCFD01000006">
    <property type="protein sequence ID" value="ORX70224.1"/>
    <property type="molecule type" value="Genomic_DNA"/>
</dbReference>
<dbReference type="PANTHER" id="PTHR12651:SF1">
    <property type="entry name" value="26S PROTEASOME NON-ATPASE REGULATORY SUBUNIT 9"/>
    <property type="match status" value="1"/>
</dbReference>
<dbReference type="Proteomes" id="UP000193922">
    <property type="component" value="Unassembled WGS sequence"/>
</dbReference>
<dbReference type="InterPro" id="IPR041489">
    <property type="entry name" value="PDZ_6"/>
</dbReference>
<comment type="similarity">
    <text evidence="1">Belongs to the proteasome subunit p27 family.</text>
</comment>
<dbReference type="InterPro" id="IPR036034">
    <property type="entry name" value="PDZ_sf"/>
</dbReference>
<dbReference type="Pfam" id="PF17820">
    <property type="entry name" value="PDZ_6"/>
    <property type="match status" value="1"/>
</dbReference>